<feature type="transmembrane region" description="Helical" evidence="6">
    <location>
        <begin position="284"/>
        <end position="305"/>
    </location>
</feature>
<evidence type="ECO:0000259" key="8">
    <source>
        <dbReference type="PROSITE" id="PS50885"/>
    </source>
</evidence>
<dbReference type="SMART" id="SM00304">
    <property type="entry name" value="HAMP"/>
    <property type="match status" value="1"/>
</dbReference>
<dbReference type="EMBL" id="BNAO01000001">
    <property type="protein sequence ID" value="GHG58879.1"/>
    <property type="molecule type" value="Genomic_DNA"/>
</dbReference>
<keyword evidence="6" id="KW-1133">Transmembrane helix</keyword>
<accession>A0ABQ3KWM5</accession>
<dbReference type="InterPro" id="IPR003660">
    <property type="entry name" value="HAMP_dom"/>
</dbReference>
<reference evidence="10" key="1">
    <citation type="journal article" date="2019" name="Int. J. Syst. Evol. Microbiol.">
        <title>The Global Catalogue of Microorganisms (GCM) 10K type strain sequencing project: providing services to taxonomists for standard genome sequencing and annotation.</title>
        <authorList>
            <consortium name="The Broad Institute Genomics Platform"/>
            <consortium name="The Broad Institute Genome Sequencing Center for Infectious Disease"/>
            <person name="Wu L."/>
            <person name="Ma J."/>
        </authorList>
    </citation>
    <scope>NUCLEOTIDE SEQUENCE [LARGE SCALE GENOMIC DNA]</scope>
    <source>
        <strain evidence="10">CGMCC 1.7003</strain>
    </source>
</reference>
<dbReference type="Gene3D" id="1.10.287.950">
    <property type="entry name" value="Methyl-accepting chemotaxis protein"/>
    <property type="match status" value="1"/>
</dbReference>
<dbReference type="RefSeq" id="WP_189429160.1">
    <property type="nucleotide sequence ID" value="NZ_BNAO01000001.1"/>
</dbReference>
<dbReference type="Proteomes" id="UP000659697">
    <property type="component" value="Unassembled WGS sequence"/>
</dbReference>
<feature type="coiled-coil region" evidence="5">
    <location>
        <begin position="229"/>
        <end position="263"/>
    </location>
</feature>
<evidence type="ECO:0000256" key="3">
    <source>
        <dbReference type="ARBA" id="ARBA00029447"/>
    </source>
</evidence>
<protein>
    <recommendedName>
        <fullName evidence="11">Methyl-accepting chemotaxis protein</fullName>
    </recommendedName>
</protein>
<dbReference type="SMART" id="SM00283">
    <property type="entry name" value="MA"/>
    <property type="match status" value="1"/>
</dbReference>
<evidence type="ECO:0000313" key="10">
    <source>
        <dbReference type="Proteomes" id="UP000659697"/>
    </source>
</evidence>
<name>A0ABQ3KWM5_9ALTE</name>
<keyword evidence="6" id="KW-0472">Membrane</keyword>
<keyword evidence="2 4" id="KW-0807">Transducer</keyword>
<dbReference type="PANTHER" id="PTHR32089:SF112">
    <property type="entry name" value="LYSOZYME-LIKE PROTEIN-RELATED"/>
    <property type="match status" value="1"/>
</dbReference>
<dbReference type="PANTHER" id="PTHR32089">
    <property type="entry name" value="METHYL-ACCEPTING CHEMOTAXIS PROTEIN MCPB"/>
    <property type="match status" value="1"/>
</dbReference>
<proteinExistence type="inferred from homology"/>
<keyword evidence="6" id="KW-0812">Transmembrane</keyword>
<feature type="coiled-coil region" evidence="5">
    <location>
        <begin position="373"/>
        <end position="400"/>
    </location>
</feature>
<keyword evidence="5" id="KW-0175">Coiled coil</keyword>
<dbReference type="CDD" id="cd06225">
    <property type="entry name" value="HAMP"/>
    <property type="match status" value="1"/>
</dbReference>
<comment type="subcellular location">
    <subcellularLocation>
        <location evidence="1">Membrane</location>
    </subcellularLocation>
</comment>
<dbReference type="PROSITE" id="PS50111">
    <property type="entry name" value="CHEMOTAXIS_TRANSDUC_2"/>
    <property type="match status" value="1"/>
</dbReference>
<evidence type="ECO:0000256" key="4">
    <source>
        <dbReference type="PROSITE-ProRule" id="PRU00284"/>
    </source>
</evidence>
<comment type="similarity">
    <text evidence="3">Belongs to the methyl-accepting chemotaxis (MCP) protein family.</text>
</comment>
<feature type="domain" description="HAMP" evidence="8">
    <location>
        <begin position="306"/>
        <end position="360"/>
    </location>
</feature>
<dbReference type="PROSITE" id="PS50885">
    <property type="entry name" value="HAMP"/>
    <property type="match status" value="1"/>
</dbReference>
<evidence type="ECO:0000256" key="6">
    <source>
        <dbReference type="SAM" id="Phobius"/>
    </source>
</evidence>
<feature type="transmembrane region" description="Helical" evidence="6">
    <location>
        <begin position="16"/>
        <end position="35"/>
    </location>
</feature>
<organism evidence="9 10">
    <name type="scientific">Alishewanella longhuensis</name>
    <dbReference type="NCBI Taxonomy" id="1091037"/>
    <lineage>
        <taxon>Bacteria</taxon>
        <taxon>Pseudomonadati</taxon>
        <taxon>Pseudomonadota</taxon>
        <taxon>Gammaproteobacteria</taxon>
        <taxon>Alteromonadales</taxon>
        <taxon>Alteromonadaceae</taxon>
        <taxon>Alishewanella</taxon>
    </lineage>
</organism>
<evidence type="ECO:0000256" key="5">
    <source>
        <dbReference type="SAM" id="Coils"/>
    </source>
</evidence>
<evidence type="ECO:0000313" key="9">
    <source>
        <dbReference type="EMBL" id="GHG58879.1"/>
    </source>
</evidence>
<evidence type="ECO:0000256" key="2">
    <source>
        <dbReference type="ARBA" id="ARBA00023224"/>
    </source>
</evidence>
<dbReference type="SUPFAM" id="SSF58104">
    <property type="entry name" value="Methyl-accepting chemotaxis protein (MCP) signaling domain"/>
    <property type="match status" value="1"/>
</dbReference>
<sequence>MNNQDNSFRKKTIENALKLLIVITVITVSAVTIMGRKSYNHALALDVTIKNVSEFNKELSFAKSKTIQPIHDNNTVATAQNALNRLRTNWAGLPHLVGSDFEGRIISLSTNLDKILKAELERLNLLANAEKLILTSIYESNSYISTMTGNLAEGYSASELEVVSILSANINTDVMHKINMLLYRFYLDSSLAKELFSLLDDTIANAEKAAVLLAETPLAESPRRAVAVNKQLVEIANSMLNNLTELSRQKDAVMQLLDEISRDLESKLEHSTALSLENSKRANIMMSLSSLFLSVISIALAVYLFRIIINPIRHLVKISDDMADGKGDLRHEILVTGKGEISLLSNNFNNFIKALRTIIQNISASSQTLIKQGEVAESQVKDLSTQLNQQQREIDSVATAITEMTVAITEVSHNAHDTSGFTDTTSKAAMDGIQTVNASIRTISQAEDNLQQLVTTMQSLTQSSSEIAGIADIIRAISDQINLLALNAAIEAARAGEHGRGFSVVADEVRTLAEKARKSANSIQDMVEKFSVVTKAAESSAHEGANLTKSASLLAKKVGEEIHTIVKQIKEISERNIQIATSVEEQSGVAEHLNDLVISIKTRSEESYSYSERVLQSTAIVQNQGKALAEQVMYFKV</sequence>
<dbReference type="Pfam" id="PF00672">
    <property type="entry name" value="HAMP"/>
    <property type="match status" value="1"/>
</dbReference>
<evidence type="ECO:0000256" key="1">
    <source>
        <dbReference type="ARBA" id="ARBA00004370"/>
    </source>
</evidence>
<feature type="domain" description="Methyl-accepting transducer" evidence="7">
    <location>
        <begin position="365"/>
        <end position="601"/>
    </location>
</feature>
<comment type="caution">
    <text evidence="9">The sequence shown here is derived from an EMBL/GenBank/DDBJ whole genome shotgun (WGS) entry which is preliminary data.</text>
</comment>
<evidence type="ECO:0008006" key="11">
    <source>
        <dbReference type="Google" id="ProtNLM"/>
    </source>
</evidence>
<gene>
    <name evidence="9" type="ORF">GCM10010919_00910</name>
</gene>
<evidence type="ECO:0000259" key="7">
    <source>
        <dbReference type="PROSITE" id="PS50111"/>
    </source>
</evidence>
<keyword evidence="10" id="KW-1185">Reference proteome</keyword>
<dbReference type="InterPro" id="IPR004089">
    <property type="entry name" value="MCPsignal_dom"/>
</dbReference>
<dbReference type="Pfam" id="PF00015">
    <property type="entry name" value="MCPsignal"/>
    <property type="match status" value="1"/>
</dbReference>